<dbReference type="Gene3D" id="1.20.1250.20">
    <property type="entry name" value="MFS general substrate transporter like domains"/>
    <property type="match status" value="2"/>
</dbReference>
<feature type="transmembrane region" description="Helical" evidence="1">
    <location>
        <begin position="228"/>
        <end position="251"/>
    </location>
</feature>
<dbReference type="PANTHER" id="PTHR23523:SF2">
    <property type="entry name" value="2-NITROIMIDAZOLE TRANSPORTER"/>
    <property type="match status" value="1"/>
</dbReference>
<dbReference type="EMBL" id="JBHTCQ010000004">
    <property type="protein sequence ID" value="MFC7406734.1"/>
    <property type="molecule type" value="Genomic_DNA"/>
</dbReference>
<dbReference type="RefSeq" id="WP_382396268.1">
    <property type="nucleotide sequence ID" value="NZ_JBHTCQ010000004.1"/>
</dbReference>
<sequence length="381" mass="38263">MLVGLNLRAPIVGVPPLIPAISADLGLTPTAAGLLTSLPVLCFALVSPLVAPLARRLGPDGALVAALGLLALATALRPWGTGVVLLVGTALVGVAITVGNVVVPVLVRRDAGRRAPAVMAASTSAFGVGVALSVASAVPVADQIGWRGTVTLLAAPVVVALAVWVARLRKARGGAVLAPAGGSRTGVWREVDAWWLAVFFGMQACLFYSTSTWLPAQLDQDAGLGEALAGTAASVFHLVGIAGTLAVPLAMRLLRGGVGAGVTFGVMWMIFFAGLALAPGLWPVWMVVGGLAQGAGIGLGLTLIAIRPVDADYGRGLSAMVQTVGYAFAATGPVVLGWVHGATGSWPLVSWLCVGVGLVMCVAAVRAGQGRPIGTRAAVGP</sequence>
<organism evidence="2 3">
    <name type="scientific">Georgenia alba</name>
    <dbReference type="NCBI Taxonomy" id="2233858"/>
    <lineage>
        <taxon>Bacteria</taxon>
        <taxon>Bacillati</taxon>
        <taxon>Actinomycetota</taxon>
        <taxon>Actinomycetes</taxon>
        <taxon>Micrococcales</taxon>
        <taxon>Bogoriellaceae</taxon>
        <taxon>Georgenia</taxon>
    </lineage>
</organism>
<keyword evidence="3" id="KW-1185">Reference proteome</keyword>
<evidence type="ECO:0000313" key="2">
    <source>
        <dbReference type="EMBL" id="MFC7406734.1"/>
    </source>
</evidence>
<feature type="transmembrane region" description="Helical" evidence="1">
    <location>
        <begin position="284"/>
        <end position="305"/>
    </location>
</feature>
<feature type="transmembrane region" description="Helical" evidence="1">
    <location>
        <begin position="61"/>
        <end position="79"/>
    </location>
</feature>
<comment type="caution">
    <text evidence="2">The sequence shown here is derived from an EMBL/GenBank/DDBJ whole genome shotgun (WGS) entry which is preliminary data.</text>
</comment>
<feature type="transmembrane region" description="Helical" evidence="1">
    <location>
        <begin position="85"/>
        <end position="106"/>
    </location>
</feature>
<evidence type="ECO:0000256" key="1">
    <source>
        <dbReference type="SAM" id="Phobius"/>
    </source>
</evidence>
<reference evidence="3" key="1">
    <citation type="journal article" date="2019" name="Int. J. Syst. Evol. Microbiol.">
        <title>The Global Catalogue of Microorganisms (GCM) 10K type strain sequencing project: providing services to taxonomists for standard genome sequencing and annotation.</title>
        <authorList>
            <consortium name="The Broad Institute Genomics Platform"/>
            <consortium name="The Broad Institute Genome Sequencing Center for Infectious Disease"/>
            <person name="Wu L."/>
            <person name="Ma J."/>
        </authorList>
    </citation>
    <scope>NUCLEOTIDE SEQUENCE [LARGE SCALE GENOMIC DNA]</scope>
    <source>
        <strain evidence="3">JCM 1490</strain>
    </source>
</reference>
<evidence type="ECO:0000313" key="3">
    <source>
        <dbReference type="Proteomes" id="UP001596455"/>
    </source>
</evidence>
<name>A0ABW2QBA0_9MICO</name>
<dbReference type="SUPFAM" id="SSF103473">
    <property type="entry name" value="MFS general substrate transporter"/>
    <property type="match status" value="1"/>
</dbReference>
<dbReference type="PANTHER" id="PTHR23523">
    <property type="match status" value="1"/>
</dbReference>
<feature type="transmembrane region" description="Helical" evidence="1">
    <location>
        <begin position="345"/>
        <end position="365"/>
    </location>
</feature>
<keyword evidence="1" id="KW-1133">Transmembrane helix</keyword>
<keyword evidence="1" id="KW-0472">Membrane</keyword>
<accession>A0ABW2QBA0</accession>
<dbReference type="InterPro" id="IPR011701">
    <property type="entry name" value="MFS"/>
</dbReference>
<feature type="transmembrane region" description="Helical" evidence="1">
    <location>
        <begin position="118"/>
        <end position="138"/>
    </location>
</feature>
<feature type="transmembrane region" description="Helical" evidence="1">
    <location>
        <begin position="258"/>
        <end position="278"/>
    </location>
</feature>
<dbReference type="InterPro" id="IPR036259">
    <property type="entry name" value="MFS_trans_sf"/>
</dbReference>
<feature type="transmembrane region" description="Helical" evidence="1">
    <location>
        <begin position="317"/>
        <end position="339"/>
    </location>
</feature>
<dbReference type="InterPro" id="IPR052524">
    <property type="entry name" value="MFS_Cyanate_Porter"/>
</dbReference>
<dbReference type="Pfam" id="PF07690">
    <property type="entry name" value="MFS_1"/>
    <property type="match status" value="1"/>
</dbReference>
<feature type="transmembrane region" description="Helical" evidence="1">
    <location>
        <begin position="144"/>
        <end position="166"/>
    </location>
</feature>
<gene>
    <name evidence="2" type="ORF">ACFQQL_16560</name>
</gene>
<keyword evidence="1" id="KW-0812">Transmembrane</keyword>
<proteinExistence type="predicted"/>
<protein>
    <submittedName>
        <fullName evidence="2">MFS transporter</fullName>
    </submittedName>
</protein>
<feature type="transmembrane region" description="Helical" evidence="1">
    <location>
        <begin position="31"/>
        <end position="54"/>
    </location>
</feature>
<feature type="transmembrane region" description="Helical" evidence="1">
    <location>
        <begin position="193"/>
        <end position="216"/>
    </location>
</feature>
<dbReference type="Proteomes" id="UP001596455">
    <property type="component" value="Unassembled WGS sequence"/>
</dbReference>